<protein>
    <submittedName>
        <fullName evidence="1">Uncharacterized protein</fullName>
    </submittedName>
</protein>
<dbReference type="EMBL" id="MWBQ01000066">
    <property type="protein sequence ID" value="OQA58754.1"/>
    <property type="molecule type" value="Genomic_DNA"/>
</dbReference>
<gene>
    <name evidence="1" type="ORF">BWY41_00963</name>
</gene>
<comment type="caution">
    <text evidence="1">The sequence shown here is derived from an EMBL/GenBank/DDBJ whole genome shotgun (WGS) entry which is preliminary data.</text>
</comment>
<organism evidence="1">
    <name type="scientific">Candidatus Atribacter allofermentans</name>
    <dbReference type="NCBI Taxonomy" id="1852833"/>
    <lineage>
        <taxon>Bacteria</taxon>
        <taxon>Pseudomonadati</taxon>
        <taxon>Atribacterota</taxon>
        <taxon>Atribacteria</taxon>
        <taxon>Atribacterales</taxon>
        <taxon>Atribacteraceae</taxon>
        <taxon>Atribacter</taxon>
    </lineage>
</organism>
<dbReference type="AlphaFoldDB" id="A0A1V5SWQ0"/>
<reference evidence="1" key="1">
    <citation type="submission" date="2017-02" db="EMBL/GenBank/DDBJ databases">
        <title>Delving into the versatile metabolic prowess of the omnipresent phylum Bacteroidetes.</title>
        <authorList>
            <person name="Nobu M.K."/>
            <person name="Mei R."/>
            <person name="Narihiro T."/>
            <person name="Kuroda K."/>
            <person name="Liu W.-T."/>
        </authorList>
    </citation>
    <scope>NUCLEOTIDE SEQUENCE</scope>
    <source>
        <strain evidence="1">ADurb.Bin276</strain>
    </source>
</reference>
<evidence type="ECO:0000313" key="1">
    <source>
        <dbReference type="EMBL" id="OQA58754.1"/>
    </source>
</evidence>
<accession>A0A1V5SWQ0</accession>
<proteinExistence type="predicted"/>
<sequence>MRLFAKLSISFFLVLIFSFPGKGINPLYTREIPPETPFAVPPSISVFQDPETGNIVSQQLGEIKILINKNPTPSPEVIEQQILPPAISPTLKPVERNAEIETPIPSPEKEMVPLKKNTNEEWKYLGSGLTGSFQSEFSIQEKNIRTLQIADLQFILFRSKYLLNQNDSNRMKRIIETVIRFIHDQGDTIPNQIPLNVNGTLWTVTINEDELIWGVDNIQEEILADPSGSRYYVIKRYYYDFQQRIIAVAQISDIPHQKDEIETKPWTAIVLNSPFQTLVEYAQNSIQ</sequence>
<name>A0A1V5SWQ0_9BACT</name>
<dbReference type="Proteomes" id="UP000485569">
    <property type="component" value="Unassembled WGS sequence"/>
</dbReference>